<dbReference type="AlphaFoldDB" id="A0AAE1IT15"/>
<dbReference type="Pfam" id="PF00010">
    <property type="entry name" value="HLH"/>
    <property type="match status" value="1"/>
</dbReference>
<dbReference type="GO" id="GO:0003677">
    <property type="term" value="F:DNA binding"/>
    <property type="evidence" value="ECO:0007669"/>
    <property type="project" value="UniProtKB-KW"/>
</dbReference>
<dbReference type="GO" id="GO:0005634">
    <property type="term" value="C:nucleus"/>
    <property type="evidence" value="ECO:0007669"/>
    <property type="project" value="UniProtKB-SubCell"/>
</dbReference>
<evidence type="ECO:0000313" key="8">
    <source>
        <dbReference type="Proteomes" id="UP001293593"/>
    </source>
</evidence>
<dbReference type="PROSITE" id="PS50888">
    <property type="entry name" value="BHLH"/>
    <property type="match status" value="1"/>
</dbReference>
<evidence type="ECO:0000256" key="1">
    <source>
        <dbReference type="ARBA" id="ARBA00004123"/>
    </source>
</evidence>
<dbReference type="InterPro" id="IPR045843">
    <property type="entry name" value="IND-like"/>
</dbReference>
<keyword evidence="3" id="KW-0238">DNA-binding</keyword>
<dbReference type="CDD" id="cd11454">
    <property type="entry name" value="bHLH_AtIND_like"/>
    <property type="match status" value="1"/>
</dbReference>
<dbReference type="InterPro" id="IPR011598">
    <property type="entry name" value="bHLH_dom"/>
</dbReference>
<comment type="caution">
    <text evidence="7">The sequence shown here is derived from an EMBL/GenBank/DDBJ whole genome shotgun (WGS) entry which is preliminary data.</text>
</comment>
<dbReference type="Gene3D" id="4.10.280.10">
    <property type="entry name" value="Helix-loop-helix DNA-binding domain"/>
    <property type="match status" value="1"/>
</dbReference>
<dbReference type="PANTHER" id="PTHR45914">
    <property type="entry name" value="TRANSCRIPTION FACTOR HEC3-RELATED"/>
    <property type="match status" value="1"/>
</dbReference>
<name>A0AAE1IT15_9FABA</name>
<dbReference type="GO" id="GO:0003700">
    <property type="term" value="F:DNA-binding transcription factor activity"/>
    <property type="evidence" value="ECO:0007669"/>
    <property type="project" value="InterPro"/>
</dbReference>
<dbReference type="GO" id="GO:0046983">
    <property type="term" value="F:protein dimerization activity"/>
    <property type="evidence" value="ECO:0007669"/>
    <property type="project" value="InterPro"/>
</dbReference>
<dbReference type="FunFam" id="4.10.280.10:FF:000053">
    <property type="entry name" value="BHLH transcription factor"/>
    <property type="match status" value="1"/>
</dbReference>
<keyword evidence="5" id="KW-0539">Nucleus</keyword>
<dbReference type="InterPro" id="IPR036638">
    <property type="entry name" value="HLH_DNA-bd_sf"/>
</dbReference>
<evidence type="ECO:0000256" key="3">
    <source>
        <dbReference type="ARBA" id="ARBA00023125"/>
    </source>
</evidence>
<proteinExistence type="predicted"/>
<keyword evidence="8" id="KW-1185">Reference proteome</keyword>
<protein>
    <recommendedName>
        <fullName evidence="6">BHLH domain-containing protein</fullName>
    </recommendedName>
</protein>
<accession>A0AAE1IT15</accession>
<sequence>MDINQNPTMFTSVNNTTIWNNLNNMEVDHNLHPLHHQIPMCSSWPNYPHQIIPSSSSSSTAVPSPGFLNNVVLEEEDEEGEGEGEEEELGAVKEMLYKIAVMQPVDIDPATIRKPKRRNVRISDDPQSVAARHRRERISEKIRILQRLVPGGTKMDTASMLDEAIRYVKFLKRQIRLLRSQPPPPLQQCITNNNTLANIGVISTVSTNIHTDHWPYAPPSSLLHCPTASSSAAAAMGMPVRRGLGSGYNHE</sequence>
<comment type="subcellular location">
    <subcellularLocation>
        <location evidence="1">Nucleus</location>
    </subcellularLocation>
</comment>
<dbReference type="PANTHER" id="PTHR45914:SF7">
    <property type="entry name" value="TRANSCRIPTION FACTOR HEC3"/>
    <property type="match status" value="1"/>
</dbReference>
<organism evidence="7 8">
    <name type="scientific">Acacia crassicarpa</name>
    <name type="common">northern wattle</name>
    <dbReference type="NCBI Taxonomy" id="499986"/>
    <lineage>
        <taxon>Eukaryota</taxon>
        <taxon>Viridiplantae</taxon>
        <taxon>Streptophyta</taxon>
        <taxon>Embryophyta</taxon>
        <taxon>Tracheophyta</taxon>
        <taxon>Spermatophyta</taxon>
        <taxon>Magnoliopsida</taxon>
        <taxon>eudicotyledons</taxon>
        <taxon>Gunneridae</taxon>
        <taxon>Pentapetalae</taxon>
        <taxon>rosids</taxon>
        <taxon>fabids</taxon>
        <taxon>Fabales</taxon>
        <taxon>Fabaceae</taxon>
        <taxon>Caesalpinioideae</taxon>
        <taxon>mimosoid clade</taxon>
        <taxon>Acacieae</taxon>
        <taxon>Acacia</taxon>
    </lineage>
</organism>
<dbReference type="EMBL" id="JAWXYG010000012">
    <property type="protein sequence ID" value="KAK4256785.1"/>
    <property type="molecule type" value="Genomic_DNA"/>
</dbReference>
<dbReference type="Proteomes" id="UP001293593">
    <property type="component" value="Unassembled WGS sequence"/>
</dbReference>
<keyword evidence="2" id="KW-0805">Transcription regulation</keyword>
<evidence type="ECO:0000259" key="6">
    <source>
        <dbReference type="PROSITE" id="PS50888"/>
    </source>
</evidence>
<reference evidence="7" key="1">
    <citation type="submission" date="2023-10" db="EMBL/GenBank/DDBJ databases">
        <title>Chromosome-level genome of the transformable northern wattle, Acacia crassicarpa.</title>
        <authorList>
            <person name="Massaro I."/>
            <person name="Sinha N.R."/>
            <person name="Poethig S."/>
            <person name="Leichty A.R."/>
        </authorList>
    </citation>
    <scope>NUCLEOTIDE SEQUENCE</scope>
    <source>
        <strain evidence="7">Acra3RX</strain>
        <tissue evidence="7">Leaf</tissue>
    </source>
</reference>
<keyword evidence="4" id="KW-0804">Transcription</keyword>
<evidence type="ECO:0000256" key="4">
    <source>
        <dbReference type="ARBA" id="ARBA00023163"/>
    </source>
</evidence>
<evidence type="ECO:0000313" key="7">
    <source>
        <dbReference type="EMBL" id="KAK4256785.1"/>
    </source>
</evidence>
<evidence type="ECO:0000256" key="5">
    <source>
        <dbReference type="ARBA" id="ARBA00023242"/>
    </source>
</evidence>
<feature type="domain" description="BHLH" evidence="6">
    <location>
        <begin position="122"/>
        <end position="171"/>
    </location>
</feature>
<dbReference type="SMART" id="SM00353">
    <property type="entry name" value="HLH"/>
    <property type="match status" value="1"/>
</dbReference>
<gene>
    <name evidence="7" type="ORF">QN277_006466</name>
</gene>
<evidence type="ECO:0000256" key="2">
    <source>
        <dbReference type="ARBA" id="ARBA00023015"/>
    </source>
</evidence>
<dbReference type="SUPFAM" id="SSF47459">
    <property type="entry name" value="HLH, helix-loop-helix DNA-binding domain"/>
    <property type="match status" value="1"/>
</dbReference>